<evidence type="ECO:0000313" key="8">
    <source>
        <dbReference type="Proteomes" id="UP000008544"/>
    </source>
</evidence>
<dbReference type="InterPro" id="IPR052770">
    <property type="entry name" value="Cobalt_transport_CbiQ"/>
</dbReference>
<dbReference type="PANTHER" id="PTHR43723">
    <property type="entry name" value="COBALT TRANSPORT PROTEIN CBIQ"/>
    <property type="match status" value="1"/>
</dbReference>
<protein>
    <submittedName>
        <fullName evidence="7">Cobalt ABC transporter, inner membrane subunit CbiQ</fullName>
    </submittedName>
</protein>
<accession>B1I5Q3</accession>
<feature type="transmembrane region" description="Helical" evidence="6">
    <location>
        <begin position="36"/>
        <end position="58"/>
    </location>
</feature>
<keyword evidence="8" id="KW-1185">Reference proteome</keyword>
<comment type="subcellular location">
    <subcellularLocation>
        <location evidence="1">Cell membrane</location>
        <topology evidence="1">Multi-pass membrane protein</topology>
    </subcellularLocation>
</comment>
<dbReference type="InterPro" id="IPR012809">
    <property type="entry name" value="ECF_CbiQ"/>
</dbReference>
<keyword evidence="4 6" id="KW-1133">Transmembrane helix</keyword>
<dbReference type="STRING" id="477974.Daud_1859"/>
<evidence type="ECO:0000256" key="6">
    <source>
        <dbReference type="SAM" id="Phobius"/>
    </source>
</evidence>
<dbReference type="EMBL" id="CP000860">
    <property type="protein sequence ID" value="ACA60352.1"/>
    <property type="molecule type" value="Genomic_DNA"/>
</dbReference>
<dbReference type="HOGENOM" id="CLU_056469_5_0_9"/>
<gene>
    <name evidence="7" type="ordered locus">Daud_1859</name>
</gene>
<proteinExistence type="predicted"/>
<reference evidence="7 8" key="2">
    <citation type="journal article" date="2008" name="Science">
        <title>Environmental genomics reveals a single-species ecosystem deep within Earth.</title>
        <authorList>
            <person name="Chivian D."/>
            <person name="Brodie E.L."/>
            <person name="Alm E.J."/>
            <person name="Culley D.E."/>
            <person name="Dehal P.S."/>
            <person name="Desantis T.Z."/>
            <person name="Gihring T.M."/>
            <person name="Lapidus A."/>
            <person name="Lin L.H."/>
            <person name="Lowry S.R."/>
            <person name="Moser D.P."/>
            <person name="Richardson P.M."/>
            <person name="Southam G."/>
            <person name="Wanger G."/>
            <person name="Pratt L.M."/>
            <person name="Andersen G.L."/>
            <person name="Hazen T.C."/>
            <person name="Brockman F.J."/>
            <person name="Arkin A.P."/>
            <person name="Onstott T.C."/>
        </authorList>
    </citation>
    <scope>NUCLEOTIDE SEQUENCE [LARGE SCALE GENOMIC DNA]</scope>
    <source>
        <strain evidence="7 8">MP104C</strain>
    </source>
</reference>
<dbReference type="InterPro" id="IPR003339">
    <property type="entry name" value="ABC/ECF_trnsptr_transmembrane"/>
</dbReference>
<dbReference type="eggNOG" id="COG0619">
    <property type="taxonomic scope" value="Bacteria"/>
</dbReference>
<dbReference type="PANTHER" id="PTHR43723:SF1">
    <property type="entry name" value="COBALT TRANSPORT PROTEIN CBIQ"/>
    <property type="match status" value="1"/>
</dbReference>
<feature type="transmembrane region" description="Helical" evidence="6">
    <location>
        <begin position="236"/>
        <end position="256"/>
    </location>
</feature>
<evidence type="ECO:0000256" key="2">
    <source>
        <dbReference type="ARBA" id="ARBA00022475"/>
    </source>
</evidence>
<dbReference type="PROSITE" id="PS51257">
    <property type="entry name" value="PROKAR_LIPOPROTEIN"/>
    <property type="match status" value="1"/>
</dbReference>
<organism evidence="7 8">
    <name type="scientific">Desulforudis audaxviator (strain MP104C)</name>
    <dbReference type="NCBI Taxonomy" id="477974"/>
    <lineage>
        <taxon>Bacteria</taxon>
        <taxon>Bacillati</taxon>
        <taxon>Bacillota</taxon>
        <taxon>Clostridia</taxon>
        <taxon>Thermoanaerobacterales</taxon>
        <taxon>Candidatus Desulforudaceae</taxon>
        <taxon>Candidatus Desulforudis</taxon>
    </lineage>
</organism>
<dbReference type="GO" id="GO:0006824">
    <property type="term" value="P:cobalt ion transport"/>
    <property type="evidence" value="ECO:0007669"/>
    <property type="project" value="InterPro"/>
</dbReference>
<dbReference type="Pfam" id="PF02361">
    <property type="entry name" value="CbiQ"/>
    <property type="match status" value="1"/>
</dbReference>
<evidence type="ECO:0000256" key="1">
    <source>
        <dbReference type="ARBA" id="ARBA00004651"/>
    </source>
</evidence>
<feature type="transmembrane region" description="Helical" evidence="6">
    <location>
        <begin position="65"/>
        <end position="85"/>
    </location>
</feature>
<evidence type="ECO:0000256" key="3">
    <source>
        <dbReference type="ARBA" id="ARBA00022692"/>
    </source>
</evidence>
<evidence type="ECO:0000313" key="7">
    <source>
        <dbReference type="EMBL" id="ACA60352.1"/>
    </source>
</evidence>
<evidence type="ECO:0000256" key="4">
    <source>
        <dbReference type="ARBA" id="ARBA00022989"/>
    </source>
</evidence>
<sequence>MIDRWAYASPLARRHPLEKGVLVLPALAACLVAKSWWVPVLVFGSMSVLILAVALVPWRVYLRLLLVPVAFLAASLPAIALSVTFAPSGEGYWITLGSAYVGFTSDGLAQARNVMARSLGAVSCMCFLALSTPMPDIIGFLRRCRVPTLFLDLLALIYRFVFILLETGLTMQKAQALRLGYSTPGAGCRSAGCLLTNLFVRTQDRARSLEVALATRGYEGRLNVLERPCRLSARNVVLSAVMGGWLLVLAVVTAGVG</sequence>
<name>B1I5Q3_DESAP</name>
<keyword evidence="5 6" id="KW-0472">Membrane</keyword>
<dbReference type="CDD" id="cd16914">
    <property type="entry name" value="EcfT"/>
    <property type="match status" value="1"/>
</dbReference>
<reference evidence="8" key="1">
    <citation type="submission" date="2007-10" db="EMBL/GenBank/DDBJ databases">
        <title>Complete sequence of chromosome of Desulforudis audaxviator MP104C.</title>
        <authorList>
            <person name="Copeland A."/>
            <person name="Lucas S."/>
            <person name="Lapidus A."/>
            <person name="Barry K."/>
            <person name="Glavina del Rio T."/>
            <person name="Dalin E."/>
            <person name="Tice H."/>
            <person name="Bruce D."/>
            <person name="Pitluck S."/>
            <person name="Lowry S.R."/>
            <person name="Larimer F."/>
            <person name="Land M.L."/>
            <person name="Hauser L."/>
            <person name="Kyrpides N."/>
            <person name="Ivanova N.N."/>
            <person name="Richardson P."/>
        </authorList>
    </citation>
    <scope>NUCLEOTIDE SEQUENCE [LARGE SCALE GENOMIC DNA]</scope>
    <source>
        <strain evidence="8">MP104C</strain>
    </source>
</reference>
<dbReference type="RefSeq" id="WP_012302928.1">
    <property type="nucleotide sequence ID" value="NC_010424.1"/>
</dbReference>
<dbReference type="Proteomes" id="UP000008544">
    <property type="component" value="Chromosome"/>
</dbReference>
<dbReference type="KEGG" id="dau:Daud_1859"/>
<feature type="transmembrane region" description="Helical" evidence="6">
    <location>
        <begin position="116"/>
        <end position="134"/>
    </location>
</feature>
<dbReference type="NCBIfam" id="TIGR02454">
    <property type="entry name" value="ECF_T_CbiQ"/>
    <property type="match status" value="1"/>
</dbReference>
<keyword evidence="3 6" id="KW-0812">Transmembrane</keyword>
<keyword evidence="2" id="KW-1003">Cell membrane</keyword>
<evidence type="ECO:0000256" key="5">
    <source>
        <dbReference type="ARBA" id="ARBA00023136"/>
    </source>
</evidence>
<dbReference type="GO" id="GO:0043190">
    <property type="term" value="C:ATP-binding cassette (ABC) transporter complex"/>
    <property type="evidence" value="ECO:0007669"/>
    <property type="project" value="InterPro"/>
</dbReference>
<dbReference type="AlphaFoldDB" id="B1I5Q3"/>